<evidence type="ECO:0000259" key="2">
    <source>
        <dbReference type="PROSITE" id="PS50213"/>
    </source>
</evidence>
<feature type="domain" description="FAS1" evidence="2">
    <location>
        <begin position="60"/>
        <end position="208"/>
    </location>
</feature>
<dbReference type="PANTHER" id="PTHR28156:SF1">
    <property type="entry name" value="FAS1 DOMAIN-CONTAINING PROTEIN YDR262W"/>
    <property type="match status" value="1"/>
</dbReference>
<proteinExistence type="predicted"/>
<accession>A0AAV9TWM6</accession>
<gene>
    <name evidence="3" type="ORF">TWF730_004765</name>
</gene>
<dbReference type="Proteomes" id="UP001373714">
    <property type="component" value="Unassembled WGS sequence"/>
</dbReference>
<dbReference type="AlphaFoldDB" id="A0AAV9TWM6"/>
<dbReference type="InterPro" id="IPR000782">
    <property type="entry name" value="FAS1_domain"/>
</dbReference>
<dbReference type="Gene3D" id="2.30.180.10">
    <property type="entry name" value="FAS1 domain"/>
    <property type="match status" value="1"/>
</dbReference>
<comment type="caution">
    <text evidence="3">The sequence shown here is derived from an EMBL/GenBank/DDBJ whole genome shotgun (WGS) entry which is preliminary data.</text>
</comment>
<dbReference type="Pfam" id="PF02469">
    <property type="entry name" value="Fasciclin"/>
    <property type="match status" value="1"/>
</dbReference>
<keyword evidence="1" id="KW-0732">Signal</keyword>
<evidence type="ECO:0000313" key="3">
    <source>
        <dbReference type="EMBL" id="KAK6330270.1"/>
    </source>
</evidence>
<reference evidence="3 4" key="1">
    <citation type="submission" date="2019-10" db="EMBL/GenBank/DDBJ databases">
        <authorList>
            <person name="Palmer J.M."/>
        </authorList>
    </citation>
    <scope>NUCLEOTIDE SEQUENCE [LARGE SCALE GENOMIC DNA]</scope>
    <source>
        <strain evidence="3 4">TWF730</strain>
    </source>
</reference>
<keyword evidence="4" id="KW-1185">Reference proteome</keyword>
<organism evidence="3 4">
    <name type="scientific">Orbilia blumenaviensis</name>
    <dbReference type="NCBI Taxonomy" id="1796055"/>
    <lineage>
        <taxon>Eukaryota</taxon>
        <taxon>Fungi</taxon>
        <taxon>Dikarya</taxon>
        <taxon>Ascomycota</taxon>
        <taxon>Pezizomycotina</taxon>
        <taxon>Orbiliomycetes</taxon>
        <taxon>Orbiliales</taxon>
        <taxon>Orbiliaceae</taxon>
        <taxon>Orbilia</taxon>
    </lineage>
</organism>
<evidence type="ECO:0000256" key="1">
    <source>
        <dbReference type="ARBA" id="ARBA00022729"/>
    </source>
</evidence>
<dbReference type="InterPro" id="IPR040200">
    <property type="entry name" value="Mug57-like"/>
</dbReference>
<dbReference type="InterPro" id="IPR036378">
    <property type="entry name" value="FAS1_dom_sf"/>
</dbReference>
<protein>
    <recommendedName>
        <fullName evidence="2">FAS1 domain-containing protein</fullName>
    </recommendedName>
</protein>
<evidence type="ECO:0000313" key="4">
    <source>
        <dbReference type="Proteomes" id="UP001373714"/>
    </source>
</evidence>
<dbReference type="EMBL" id="JAVHNS010000019">
    <property type="protein sequence ID" value="KAK6330270.1"/>
    <property type="molecule type" value="Genomic_DNA"/>
</dbReference>
<dbReference type="PROSITE" id="PS50213">
    <property type="entry name" value="FAS1"/>
    <property type="match status" value="1"/>
</dbReference>
<dbReference type="SUPFAM" id="SSF82153">
    <property type="entry name" value="FAS1 domain"/>
    <property type="match status" value="1"/>
</dbReference>
<name>A0AAV9TWM6_9PEZI</name>
<dbReference type="PANTHER" id="PTHR28156">
    <property type="entry name" value="FAS1 DOMAIN-CONTAINING PROTEIN YDR262W"/>
    <property type="match status" value="1"/>
</dbReference>
<sequence>MGSRCWSTISTSTLLAFAFFIVSFAAAILPVNNFGPSRNPQDPFIDMDNSQNNPMQNTGGPIVSDALSVQRDVSIFSEMVRGLTDHQVLGRLEDKGQNTTVLAPLNSAMRSLPRKPWEDPDPRNNVEGAFLGHDGEKRAAENLERFVKAHIVPVSPFKENERVQTLEGVTVWWTTENGITKLYPGGIQVKEVKSPVPNGQIWTLAGVVPYA</sequence>